<dbReference type="AlphaFoldDB" id="A0AAD7S8J8"/>
<organism evidence="2 3">
    <name type="scientific">Aldrovandia affinis</name>
    <dbReference type="NCBI Taxonomy" id="143900"/>
    <lineage>
        <taxon>Eukaryota</taxon>
        <taxon>Metazoa</taxon>
        <taxon>Chordata</taxon>
        <taxon>Craniata</taxon>
        <taxon>Vertebrata</taxon>
        <taxon>Euteleostomi</taxon>
        <taxon>Actinopterygii</taxon>
        <taxon>Neopterygii</taxon>
        <taxon>Teleostei</taxon>
        <taxon>Notacanthiformes</taxon>
        <taxon>Halosauridae</taxon>
        <taxon>Aldrovandia</taxon>
    </lineage>
</organism>
<gene>
    <name evidence="2" type="ORF">AAFF_G00432920</name>
</gene>
<name>A0AAD7S8J8_9TELE</name>
<dbReference type="Proteomes" id="UP001221898">
    <property type="component" value="Unassembled WGS sequence"/>
</dbReference>
<protein>
    <submittedName>
        <fullName evidence="2">Uncharacterized protein</fullName>
    </submittedName>
</protein>
<comment type="caution">
    <text evidence="2">The sequence shown here is derived from an EMBL/GenBank/DDBJ whole genome shotgun (WGS) entry which is preliminary data.</text>
</comment>
<keyword evidence="3" id="KW-1185">Reference proteome</keyword>
<sequence length="176" mass="18817">MNSQPSPSWQGGRGGRAAGRGSQRRRRQSCRQDRDHGRAAAVNTLPLTFLCFCPDTSAASCPPLLSGWTWCFRNSECFLLLHVSQPSPSWQGGRAGERLAEAARDGGGRAVARTAVTAGGCSEHPATDLSARLRARSLAAKPAQQPDVPIFRGFSAVPPQQKRTSPAAWRIPNGVT</sequence>
<reference evidence="2" key="1">
    <citation type="journal article" date="2023" name="Science">
        <title>Genome structures resolve the early diversification of teleost fishes.</title>
        <authorList>
            <person name="Parey E."/>
            <person name="Louis A."/>
            <person name="Montfort J."/>
            <person name="Bouchez O."/>
            <person name="Roques C."/>
            <person name="Iampietro C."/>
            <person name="Lluch J."/>
            <person name="Castinel A."/>
            <person name="Donnadieu C."/>
            <person name="Desvignes T."/>
            <person name="Floi Bucao C."/>
            <person name="Jouanno E."/>
            <person name="Wen M."/>
            <person name="Mejri S."/>
            <person name="Dirks R."/>
            <person name="Jansen H."/>
            <person name="Henkel C."/>
            <person name="Chen W.J."/>
            <person name="Zahm M."/>
            <person name="Cabau C."/>
            <person name="Klopp C."/>
            <person name="Thompson A.W."/>
            <person name="Robinson-Rechavi M."/>
            <person name="Braasch I."/>
            <person name="Lecointre G."/>
            <person name="Bobe J."/>
            <person name="Postlethwait J.H."/>
            <person name="Berthelot C."/>
            <person name="Roest Crollius H."/>
            <person name="Guiguen Y."/>
        </authorList>
    </citation>
    <scope>NUCLEOTIDE SEQUENCE</scope>
    <source>
        <strain evidence="2">NC1722</strain>
    </source>
</reference>
<evidence type="ECO:0000313" key="3">
    <source>
        <dbReference type="Proteomes" id="UP001221898"/>
    </source>
</evidence>
<evidence type="ECO:0000313" key="2">
    <source>
        <dbReference type="EMBL" id="KAJ8397945.1"/>
    </source>
</evidence>
<dbReference type="EMBL" id="JAINUG010000094">
    <property type="protein sequence ID" value="KAJ8397945.1"/>
    <property type="molecule type" value="Genomic_DNA"/>
</dbReference>
<evidence type="ECO:0000256" key="1">
    <source>
        <dbReference type="SAM" id="MobiDB-lite"/>
    </source>
</evidence>
<proteinExistence type="predicted"/>
<accession>A0AAD7S8J8</accession>
<feature type="region of interest" description="Disordered" evidence="1">
    <location>
        <begin position="1"/>
        <end position="37"/>
    </location>
</feature>